<organism evidence="1 2">
    <name type="scientific">Sphingomonas populi</name>
    <dbReference type="NCBI Taxonomy" id="2484750"/>
    <lineage>
        <taxon>Bacteria</taxon>
        <taxon>Pseudomonadati</taxon>
        <taxon>Pseudomonadota</taxon>
        <taxon>Alphaproteobacteria</taxon>
        <taxon>Sphingomonadales</taxon>
        <taxon>Sphingomonadaceae</taxon>
        <taxon>Sphingomonas</taxon>
    </lineage>
</organism>
<proteinExistence type="predicted"/>
<sequence length="151" mass="16390">MHSAVAAALLVSPVPALTTELEGPARFCGYAPIIDLLPGEKVTTLEGGIHSGSFRWEGPFGSFEVQGIGWASPAKGRMLTPPAADKPAIFAQRRVKNGYEVAIWNGAHATAYFVSQSRMRSSQMAAIKRVRLFQEGQEPSGCKLRTIFVWE</sequence>
<dbReference type="EMBL" id="SGIS01000010">
    <property type="protein sequence ID" value="RZF64957.1"/>
    <property type="molecule type" value="Genomic_DNA"/>
</dbReference>
<dbReference type="AlphaFoldDB" id="A0A4Q6Y676"/>
<evidence type="ECO:0000313" key="1">
    <source>
        <dbReference type="EMBL" id="RZF64957.1"/>
    </source>
</evidence>
<accession>A0A4Q6Y676</accession>
<protein>
    <submittedName>
        <fullName evidence="1">Uncharacterized protein</fullName>
    </submittedName>
</protein>
<comment type="caution">
    <text evidence="1">The sequence shown here is derived from an EMBL/GenBank/DDBJ whole genome shotgun (WGS) entry which is preliminary data.</text>
</comment>
<dbReference type="OrthoDB" id="7568358at2"/>
<evidence type="ECO:0000313" key="2">
    <source>
        <dbReference type="Proteomes" id="UP000292085"/>
    </source>
</evidence>
<dbReference type="Proteomes" id="UP000292085">
    <property type="component" value="Unassembled WGS sequence"/>
</dbReference>
<gene>
    <name evidence="1" type="ORF">EWE75_08710</name>
</gene>
<name>A0A4Q6Y676_9SPHN</name>
<reference evidence="1 2" key="1">
    <citation type="submission" date="2019-02" db="EMBL/GenBank/DDBJ databases">
        <authorList>
            <person name="Li Y."/>
        </authorList>
    </citation>
    <scope>NUCLEOTIDE SEQUENCE [LARGE SCALE GENOMIC DNA]</scope>
    <source>
        <strain evidence="1 2">3-7</strain>
    </source>
</reference>
<keyword evidence="2" id="KW-1185">Reference proteome</keyword>